<evidence type="ECO:0000313" key="5">
    <source>
        <dbReference type="EMBL" id="CAD8263638.1"/>
    </source>
</evidence>
<evidence type="ECO:0000256" key="4">
    <source>
        <dbReference type="RuleBase" id="RU000572"/>
    </source>
</evidence>
<evidence type="ECO:0000256" key="1">
    <source>
        <dbReference type="ARBA" id="ARBA00005640"/>
    </source>
</evidence>
<dbReference type="InterPro" id="IPR018256">
    <property type="entry name" value="Ribosomal_eL13_CS"/>
</dbReference>
<dbReference type="Gene3D" id="1.20.5.110">
    <property type="match status" value="1"/>
</dbReference>
<dbReference type="GO" id="GO:0006412">
    <property type="term" value="P:translation"/>
    <property type="evidence" value="ECO:0007669"/>
    <property type="project" value="InterPro"/>
</dbReference>
<dbReference type="PANTHER" id="PTHR11722:SF0">
    <property type="entry name" value="LARGE RIBOSOMAL SUBUNIT PROTEIN EL13"/>
    <property type="match status" value="1"/>
</dbReference>
<dbReference type="PANTHER" id="PTHR11722">
    <property type="entry name" value="60S RIBOSOMAL PROTEIN L13"/>
    <property type="match status" value="1"/>
</dbReference>
<dbReference type="GO" id="GO:0022625">
    <property type="term" value="C:cytosolic large ribosomal subunit"/>
    <property type="evidence" value="ECO:0007669"/>
    <property type="project" value="TreeGrafter"/>
</dbReference>
<dbReference type="GO" id="GO:0003723">
    <property type="term" value="F:RNA binding"/>
    <property type="evidence" value="ECO:0007669"/>
    <property type="project" value="TreeGrafter"/>
</dbReference>
<reference evidence="5" key="1">
    <citation type="submission" date="2021-01" db="EMBL/GenBank/DDBJ databases">
        <authorList>
            <person name="Corre E."/>
            <person name="Pelletier E."/>
            <person name="Niang G."/>
            <person name="Scheremetjew M."/>
            <person name="Finn R."/>
            <person name="Kale V."/>
            <person name="Holt S."/>
            <person name="Cochrane G."/>
            <person name="Meng A."/>
            <person name="Brown T."/>
            <person name="Cohen L."/>
        </authorList>
    </citation>
    <scope>NUCLEOTIDE SEQUENCE</scope>
    <source>
        <strain evidence="5">CCMP2078</strain>
    </source>
</reference>
<dbReference type="InterPro" id="IPR001380">
    <property type="entry name" value="Ribosomal_eL13"/>
</dbReference>
<sequence length="204" mass="22992">MVKHNNIIPNQHFHKKWQRRVKVPFGQAAQKKARRMKRVAKAAAMAPRPTQLLRPAVHCPTQRYSAKVRLGRGFTLEELKAAGISPKMARTIGISVDKRRVNKSEESLNANVERLQAYKEKLVLFPRRTAQPKKGDATAEEVAAATEQYVGDILPLEAKDTEVEYAEVTDEMKSFGARSTLRVARNDHKLIGKRISIAKKAEQS</sequence>
<dbReference type="Pfam" id="PF01294">
    <property type="entry name" value="Ribosomal_L13e"/>
    <property type="match status" value="1"/>
</dbReference>
<keyword evidence="2 4" id="KW-0689">Ribosomal protein</keyword>
<organism evidence="5">
    <name type="scientific">Pinguiococcus pyrenoidosus</name>
    <dbReference type="NCBI Taxonomy" id="172671"/>
    <lineage>
        <taxon>Eukaryota</taxon>
        <taxon>Sar</taxon>
        <taxon>Stramenopiles</taxon>
        <taxon>Ochrophyta</taxon>
        <taxon>Pinguiophyceae</taxon>
        <taxon>Pinguiochrysidales</taxon>
        <taxon>Pinguiochrysidaceae</taxon>
        <taxon>Pinguiococcus</taxon>
    </lineage>
</organism>
<protein>
    <recommendedName>
        <fullName evidence="4">60S ribosomal protein L13</fullName>
    </recommendedName>
</protein>
<name>A0A7R9YEQ6_9STRA</name>
<accession>A0A7R9YEQ6</accession>
<proteinExistence type="inferred from homology"/>
<dbReference type="EMBL" id="HBEA01017289">
    <property type="protein sequence ID" value="CAD8263638.1"/>
    <property type="molecule type" value="Transcribed_RNA"/>
</dbReference>
<evidence type="ECO:0000256" key="3">
    <source>
        <dbReference type="ARBA" id="ARBA00023274"/>
    </source>
</evidence>
<gene>
    <name evidence="5" type="ORF">PPYR1160_LOCUS13140</name>
</gene>
<dbReference type="HAMAP" id="MF_00499">
    <property type="entry name" value="Ribosomal_eL13"/>
    <property type="match status" value="1"/>
</dbReference>
<dbReference type="AlphaFoldDB" id="A0A7R9YEQ6"/>
<comment type="similarity">
    <text evidence="1 4">Belongs to the eukaryotic ribosomal protein eL13 family.</text>
</comment>
<dbReference type="PROSITE" id="PS01104">
    <property type="entry name" value="RIBOSOMAL_L13E"/>
    <property type="match status" value="1"/>
</dbReference>
<keyword evidence="3 4" id="KW-0687">Ribonucleoprotein</keyword>
<evidence type="ECO:0000256" key="2">
    <source>
        <dbReference type="ARBA" id="ARBA00022980"/>
    </source>
</evidence>
<dbReference type="GO" id="GO:0003735">
    <property type="term" value="F:structural constituent of ribosome"/>
    <property type="evidence" value="ECO:0007669"/>
    <property type="project" value="InterPro"/>
</dbReference>